<organism evidence="2 3">
    <name type="scientific">Knoellia aerolata DSM 18566</name>
    <dbReference type="NCBI Taxonomy" id="1385519"/>
    <lineage>
        <taxon>Bacteria</taxon>
        <taxon>Bacillati</taxon>
        <taxon>Actinomycetota</taxon>
        <taxon>Actinomycetes</taxon>
        <taxon>Micrococcales</taxon>
        <taxon>Intrasporangiaceae</taxon>
        <taxon>Knoellia</taxon>
    </lineage>
</organism>
<feature type="transmembrane region" description="Helical" evidence="1">
    <location>
        <begin position="284"/>
        <end position="304"/>
    </location>
</feature>
<keyword evidence="3" id="KW-1185">Reference proteome</keyword>
<feature type="transmembrane region" description="Helical" evidence="1">
    <location>
        <begin position="316"/>
        <end position="332"/>
    </location>
</feature>
<feature type="transmembrane region" description="Helical" evidence="1">
    <location>
        <begin position="46"/>
        <end position="64"/>
    </location>
</feature>
<feature type="transmembrane region" description="Helical" evidence="1">
    <location>
        <begin position="71"/>
        <end position="91"/>
    </location>
</feature>
<feature type="transmembrane region" description="Helical" evidence="1">
    <location>
        <begin position="142"/>
        <end position="162"/>
    </location>
</feature>
<evidence type="ECO:0000256" key="1">
    <source>
        <dbReference type="SAM" id="Phobius"/>
    </source>
</evidence>
<feature type="transmembrane region" description="Helical" evidence="1">
    <location>
        <begin position="185"/>
        <end position="211"/>
    </location>
</feature>
<evidence type="ECO:0000313" key="3">
    <source>
        <dbReference type="Proteomes" id="UP000030013"/>
    </source>
</evidence>
<accession>A0A0A0JWW1</accession>
<feature type="transmembrane region" description="Helical" evidence="1">
    <location>
        <begin position="103"/>
        <end position="130"/>
    </location>
</feature>
<dbReference type="Proteomes" id="UP000030013">
    <property type="component" value="Unassembled WGS sequence"/>
</dbReference>
<keyword evidence="1" id="KW-0472">Membrane</keyword>
<gene>
    <name evidence="2" type="ORF">N801_16580</name>
</gene>
<reference evidence="2 3" key="1">
    <citation type="submission" date="2013-08" db="EMBL/GenBank/DDBJ databases">
        <title>The genome sequence of Knoellia aerolata.</title>
        <authorList>
            <person name="Zhu W."/>
            <person name="Wang G."/>
        </authorList>
    </citation>
    <scope>NUCLEOTIDE SEQUENCE [LARGE SCALE GENOMIC DNA]</scope>
    <source>
        <strain evidence="2 3">DSM 18566</strain>
    </source>
</reference>
<feature type="transmembrane region" description="Helical" evidence="1">
    <location>
        <begin position="252"/>
        <end position="272"/>
    </location>
</feature>
<feature type="transmembrane region" description="Helical" evidence="1">
    <location>
        <begin position="223"/>
        <end position="240"/>
    </location>
</feature>
<dbReference type="OrthoDB" id="227596at2"/>
<name>A0A0A0JWW1_9MICO</name>
<feature type="transmembrane region" description="Helical" evidence="1">
    <location>
        <begin position="9"/>
        <end position="26"/>
    </location>
</feature>
<dbReference type="EMBL" id="AVPL01000055">
    <property type="protein sequence ID" value="KGN40061.1"/>
    <property type="molecule type" value="Genomic_DNA"/>
</dbReference>
<keyword evidence="1" id="KW-0812">Transmembrane</keyword>
<comment type="caution">
    <text evidence="2">The sequence shown here is derived from an EMBL/GenBank/DDBJ whole genome shotgun (WGS) entry which is preliminary data.</text>
</comment>
<dbReference type="AlphaFoldDB" id="A0A0A0JWW1"/>
<dbReference type="STRING" id="1385519.N801_16580"/>
<keyword evidence="1" id="KW-1133">Transmembrane helix</keyword>
<sequence length="403" mass="42541">MTPLSSTRLGWVLCAGSAGSVGFWLVLGGPRHLTQSGMRHFIEIGYANVVFGLLFPLVGATILSRVPGHRLGWLYCLCGFASSLALLSYSYGERGLVEQPGTLPGALLAAWLSSWIWICGFSPLLTLGILGFPDGRLPGRRWWPVAALAGTTIGFGAVSLALRPGPLENHPIADNPAALPLPGSWIAWVGEGGWTLALKLAIVSSFAGLVVRYRRGPAVVRDQLRWCVLAVGLLLLAFAIPSTSPVGVVSNILALVALPLVPLSMGVAVLRERLGDVSVRVRRLFVHGWLVAAGLTIYIAVVLVLDTALSERAEPVAALVAAGVVAVLHHPLRGRLQRSTDRMLYGDRGDPYVALTSLGRRLESATSAEQVLPTTAAVVAEALKLPYVAIELPADGADGSSVT</sequence>
<dbReference type="RefSeq" id="WP_052113182.1">
    <property type="nucleotide sequence ID" value="NZ_AVPL01000055.1"/>
</dbReference>
<evidence type="ECO:0000313" key="2">
    <source>
        <dbReference type="EMBL" id="KGN40061.1"/>
    </source>
</evidence>
<dbReference type="eggNOG" id="COG4585">
    <property type="taxonomic scope" value="Bacteria"/>
</dbReference>
<proteinExistence type="predicted"/>
<protein>
    <submittedName>
        <fullName evidence="2">Uncharacterized protein</fullName>
    </submittedName>
</protein>